<name>C0FTD1_9FIRM</name>
<sequence>MDSSNKTLNFREKIPAKKVFPNLTFPLTNRAYCSYNERKGGIFMQKLSKAAIGRSYTIQWMFGVPEVMDFLREHHVEEGDNIQIIRKLKDALIVGVKGSRFAMGNEIADRIQV</sequence>
<dbReference type="Gene3D" id="2.30.30.90">
    <property type="match status" value="1"/>
</dbReference>
<reference evidence="3 4" key="2">
    <citation type="submission" date="2009-03" db="EMBL/GenBank/DDBJ databases">
        <title>Draft genome sequence of Roseburia inulinivorans (DSM 16841).</title>
        <authorList>
            <person name="Sudarsanam P."/>
            <person name="Ley R."/>
            <person name="Guruge J."/>
            <person name="Turnbaugh P.J."/>
            <person name="Mahowald M."/>
            <person name="Liep D."/>
            <person name="Gordon J."/>
        </authorList>
    </citation>
    <scope>NUCLEOTIDE SEQUENCE [LARGE SCALE GENOMIC DNA]</scope>
    <source>
        <strain evidence="3 4">DSM 16841</strain>
    </source>
</reference>
<dbReference type="GO" id="GO:0046914">
    <property type="term" value="F:transition metal ion binding"/>
    <property type="evidence" value="ECO:0007669"/>
    <property type="project" value="InterPro"/>
</dbReference>
<dbReference type="eggNOG" id="ENOG5033G73">
    <property type="taxonomic scope" value="Bacteria"/>
</dbReference>
<gene>
    <name evidence="3" type="ORF">ROSEINA2194_02001</name>
</gene>
<proteinExistence type="predicted"/>
<evidence type="ECO:0000259" key="2">
    <source>
        <dbReference type="SMART" id="SM00899"/>
    </source>
</evidence>
<dbReference type="InterPro" id="IPR008988">
    <property type="entry name" value="Transcriptional_repressor_C"/>
</dbReference>
<dbReference type="InterPro" id="IPR007167">
    <property type="entry name" value="Fe-transptr_FeoA-like"/>
</dbReference>
<evidence type="ECO:0000313" key="4">
    <source>
        <dbReference type="Proteomes" id="UP000003561"/>
    </source>
</evidence>
<evidence type="ECO:0000256" key="1">
    <source>
        <dbReference type="ARBA" id="ARBA00023004"/>
    </source>
</evidence>
<accession>C0FTD1</accession>
<reference evidence="3 4" key="1">
    <citation type="submission" date="2009-02" db="EMBL/GenBank/DDBJ databases">
        <authorList>
            <person name="Fulton L."/>
            <person name="Clifton S."/>
            <person name="Fulton B."/>
            <person name="Xu J."/>
            <person name="Minx P."/>
            <person name="Pepin K.H."/>
            <person name="Johnson M."/>
            <person name="Bhonagiri V."/>
            <person name="Nash W.E."/>
            <person name="Mardis E.R."/>
            <person name="Wilson R.K."/>
        </authorList>
    </citation>
    <scope>NUCLEOTIDE SEQUENCE [LARGE SCALE GENOMIC DNA]</scope>
    <source>
        <strain evidence="3 4">DSM 16841</strain>
    </source>
</reference>
<protein>
    <submittedName>
        <fullName evidence="3">FeoA domain protein</fullName>
    </submittedName>
</protein>
<feature type="domain" description="Ferrous iron transporter FeoA-like" evidence="2">
    <location>
        <begin position="45"/>
        <end position="113"/>
    </location>
</feature>
<dbReference type="SUPFAM" id="SSF50037">
    <property type="entry name" value="C-terminal domain of transcriptional repressors"/>
    <property type="match status" value="1"/>
</dbReference>
<evidence type="ECO:0000313" key="3">
    <source>
        <dbReference type="EMBL" id="EEG94090.1"/>
    </source>
</evidence>
<dbReference type="EMBL" id="ACFY01000086">
    <property type="protein sequence ID" value="EEG94090.1"/>
    <property type="molecule type" value="Genomic_DNA"/>
</dbReference>
<organism evidence="3 4">
    <name type="scientific">Roseburia inulinivorans DSM 16841</name>
    <dbReference type="NCBI Taxonomy" id="622312"/>
    <lineage>
        <taxon>Bacteria</taxon>
        <taxon>Bacillati</taxon>
        <taxon>Bacillota</taxon>
        <taxon>Clostridia</taxon>
        <taxon>Lachnospirales</taxon>
        <taxon>Lachnospiraceae</taxon>
        <taxon>Roseburia</taxon>
    </lineage>
</organism>
<comment type="caution">
    <text evidence="3">The sequence shown here is derived from an EMBL/GenBank/DDBJ whole genome shotgun (WGS) entry which is preliminary data.</text>
</comment>
<dbReference type="AlphaFoldDB" id="C0FTD1"/>
<dbReference type="InterPro" id="IPR038157">
    <property type="entry name" value="FeoA_core_dom"/>
</dbReference>
<keyword evidence="1" id="KW-0408">Iron</keyword>
<dbReference type="SMART" id="SM00899">
    <property type="entry name" value="FeoA"/>
    <property type="match status" value="1"/>
</dbReference>
<dbReference type="Proteomes" id="UP000003561">
    <property type="component" value="Unassembled WGS sequence"/>
</dbReference>
<dbReference type="Pfam" id="PF04023">
    <property type="entry name" value="FeoA"/>
    <property type="match status" value="1"/>
</dbReference>